<gene>
    <name evidence="3" type="ORF">NZD89_05020</name>
</gene>
<feature type="transmembrane region" description="Helical" evidence="1">
    <location>
        <begin position="6"/>
        <end position="29"/>
    </location>
</feature>
<feature type="transmembrane region" description="Helical" evidence="1">
    <location>
        <begin position="41"/>
        <end position="62"/>
    </location>
</feature>
<keyword evidence="1" id="KW-1133">Transmembrane helix</keyword>
<reference evidence="3" key="1">
    <citation type="submission" date="2022-08" db="EMBL/GenBank/DDBJ databases">
        <title>Alicyclobacillus fastidiosus DSM 17978, complete genome.</title>
        <authorList>
            <person name="Wang Q."/>
            <person name="Cai R."/>
            <person name="Wang Z."/>
        </authorList>
    </citation>
    <scope>NUCLEOTIDE SEQUENCE</scope>
    <source>
        <strain evidence="3">DSM 17978</strain>
    </source>
</reference>
<dbReference type="RefSeq" id="WP_268006669.1">
    <property type="nucleotide sequence ID" value="NZ_CP104067.1"/>
</dbReference>
<dbReference type="InterPro" id="IPR025273">
    <property type="entry name" value="DUF4064"/>
</dbReference>
<evidence type="ECO:0000313" key="3">
    <source>
        <dbReference type="EMBL" id="WAH42794.1"/>
    </source>
</evidence>
<dbReference type="EMBL" id="CP104067">
    <property type="protein sequence ID" value="WAH42794.1"/>
    <property type="molecule type" value="Genomic_DNA"/>
</dbReference>
<dbReference type="Proteomes" id="UP001164761">
    <property type="component" value="Chromosome"/>
</dbReference>
<dbReference type="Pfam" id="PF13273">
    <property type="entry name" value="DUF4064"/>
    <property type="match status" value="1"/>
</dbReference>
<name>A0ABY6ZL13_9BACL</name>
<sequence>MRTASMVLGIIGSVFGIIAAIFAMLVGGIGHAFHASSSGEITGLGWGALFLSVVGLVGSILVRNFAKVAGILMLIGGVGGIICVSYFFILPGILLIIPGVMSMFVRNRPQPSATHSA</sequence>
<keyword evidence="1" id="KW-0812">Transmembrane</keyword>
<accession>A0ABY6ZL13</accession>
<evidence type="ECO:0000313" key="4">
    <source>
        <dbReference type="Proteomes" id="UP001164761"/>
    </source>
</evidence>
<evidence type="ECO:0000256" key="1">
    <source>
        <dbReference type="SAM" id="Phobius"/>
    </source>
</evidence>
<proteinExistence type="predicted"/>
<feature type="domain" description="DUF4064" evidence="2">
    <location>
        <begin position="1"/>
        <end position="83"/>
    </location>
</feature>
<keyword evidence="4" id="KW-1185">Reference proteome</keyword>
<evidence type="ECO:0000259" key="2">
    <source>
        <dbReference type="Pfam" id="PF13273"/>
    </source>
</evidence>
<keyword evidence="1" id="KW-0472">Membrane</keyword>
<protein>
    <submittedName>
        <fullName evidence="3">DUF4064 domain-containing protein</fullName>
    </submittedName>
</protein>
<organism evidence="3 4">
    <name type="scientific">Alicyclobacillus fastidiosus</name>
    <dbReference type="NCBI Taxonomy" id="392011"/>
    <lineage>
        <taxon>Bacteria</taxon>
        <taxon>Bacillati</taxon>
        <taxon>Bacillota</taxon>
        <taxon>Bacilli</taxon>
        <taxon>Bacillales</taxon>
        <taxon>Alicyclobacillaceae</taxon>
        <taxon>Alicyclobacillus</taxon>
    </lineage>
</organism>
<feature type="transmembrane region" description="Helical" evidence="1">
    <location>
        <begin position="68"/>
        <end position="97"/>
    </location>
</feature>